<dbReference type="GO" id="GO:0009898">
    <property type="term" value="C:cytoplasmic side of plasma membrane"/>
    <property type="evidence" value="ECO:0007669"/>
    <property type="project" value="UniProtKB-UniRule"/>
</dbReference>
<feature type="domain" description="SHS2" evidence="7">
    <location>
        <begin position="5"/>
        <end position="193"/>
    </location>
</feature>
<evidence type="ECO:0000256" key="2">
    <source>
        <dbReference type="ARBA" id="ARBA00022618"/>
    </source>
</evidence>
<dbReference type="Pfam" id="PF14450">
    <property type="entry name" value="FtsA"/>
    <property type="match status" value="1"/>
</dbReference>
<evidence type="ECO:0000313" key="9">
    <source>
        <dbReference type="Proteomes" id="UP000002730"/>
    </source>
</evidence>
<dbReference type="Gene3D" id="3.30.1490.110">
    <property type="match status" value="1"/>
</dbReference>
<dbReference type="NCBIfam" id="TIGR01174">
    <property type="entry name" value="ftsA"/>
    <property type="match status" value="1"/>
</dbReference>
<dbReference type="InterPro" id="IPR003494">
    <property type="entry name" value="SHS2_FtsA"/>
</dbReference>
<dbReference type="InterPro" id="IPR043129">
    <property type="entry name" value="ATPase_NBD"/>
</dbReference>
<accession>D9SL73</accession>
<sequence length="415" mass="45896">MSDYIVGLDIGSSKVCMAVGRTQVNGEIQIIGLTSVQCEGIKKAVVVDIDKTSQAILECKKQIEKIVDIDIKEVFLSLPSSICQLVWNKGIVVISSDDKEVKESDIERVLESAKMITVPNNMKIIGVEPLQYIIDGYENIKEPIGMSGNRLELDSFVILAEDTVINNLFKSITKAGIIIKSNVFQPTALSKTVLKKGELEIGAVIVDVGSETTDISIFKDGKLLFNESLTVGGNTITSDISLCLKLMINEAEKLKIMHGDLSMQEVNNKIKISGAYNNEVEIEQSLLNEIIYARVEEILLMIKESIINSGYYDELSGIVIVGGGLGAFKGSLELTRKILNKPCRIENGKFIGVSNPIYVGAISVVNDVYEYYSQQFKEIACDDDKIDETINEEIEDSDKMTGIISKFKRFIEEFF</sequence>
<evidence type="ECO:0000256" key="6">
    <source>
        <dbReference type="PIRNR" id="PIRNR003101"/>
    </source>
</evidence>
<dbReference type="Gene3D" id="3.30.420.40">
    <property type="match status" value="2"/>
</dbReference>
<evidence type="ECO:0000256" key="5">
    <source>
        <dbReference type="HAMAP-Rule" id="MF_02033"/>
    </source>
</evidence>
<dbReference type="SMART" id="SM00842">
    <property type="entry name" value="FtsA"/>
    <property type="match status" value="1"/>
</dbReference>
<dbReference type="InterPro" id="IPR020823">
    <property type="entry name" value="Cell_div_FtsA"/>
</dbReference>
<dbReference type="AlphaFoldDB" id="D9SL73"/>
<dbReference type="PANTHER" id="PTHR32432:SF4">
    <property type="entry name" value="CELL DIVISION PROTEIN FTSA"/>
    <property type="match status" value="1"/>
</dbReference>
<comment type="subunit">
    <text evidence="5">Self-interacts. Interacts with FtsZ.</text>
</comment>
<keyword evidence="9" id="KW-1185">Reference proteome</keyword>
<dbReference type="InterPro" id="IPR050696">
    <property type="entry name" value="FtsA/MreB"/>
</dbReference>
<evidence type="ECO:0000259" key="7">
    <source>
        <dbReference type="SMART" id="SM00842"/>
    </source>
</evidence>
<dbReference type="HOGENOM" id="CLU_037850_1_1_9"/>
<gene>
    <name evidence="5" type="primary">ftsA</name>
    <name evidence="8" type="ordered locus">Clocel_1845</name>
</gene>
<dbReference type="Pfam" id="PF02491">
    <property type="entry name" value="SHS2_FTSA"/>
    <property type="match status" value="1"/>
</dbReference>
<dbReference type="eggNOG" id="COG0849">
    <property type="taxonomic scope" value="Bacteria"/>
</dbReference>
<organism evidence="8 9">
    <name type="scientific">Clostridium cellulovorans (strain ATCC 35296 / DSM 3052 / OCM 3 / 743B)</name>
    <dbReference type="NCBI Taxonomy" id="573061"/>
    <lineage>
        <taxon>Bacteria</taxon>
        <taxon>Bacillati</taxon>
        <taxon>Bacillota</taxon>
        <taxon>Clostridia</taxon>
        <taxon>Eubacteriales</taxon>
        <taxon>Clostridiaceae</taxon>
        <taxon>Clostridium</taxon>
    </lineage>
</organism>
<keyword evidence="4 5" id="KW-0131">Cell cycle</keyword>
<comment type="similarity">
    <text evidence="5 6">Belongs to the FtsA/MreB family.</text>
</comment>
<dbReference type="GO" id="GO:0032153">
    <property type="term" value="C:cell division site"/>
    <property type="evidence" value="ECO:0007669"/>
    <property type="project" value="UniProtKB-UniRule"/>
</dbReference>
<dbReference type="RefSeq" id="WP_010077197.1">
    <property type="nucleotide sequence ID" value="NC_014393.1"/>
</dbReference>
<dbReference type="Proteomes" id="UP000002730">
    <property type="component" value="Chromosome"/>
</dbReference>
<proteinExistence type="inferred from homology"/>
<comment type="function">
    <text evidence="5 6">Cell division protein that is involved in the assembly of the Z ring. May serve as a membrane anchor for the Z ring.</text>
</comment>
<dbReference type="STRING" id="573061.Clocel_1845"/>
<dbReference type="SUPFAM" id="SSF53067">
    <property type="entry name" value="Actin-like ATPase domain"/>
    <property type="match status" value="2"/>
</dbReference>
<dbReference type="GO" id="GO:0043093">
    <property type="term" value="P:FtsZ-dependent cytokinesis"/>
    <property type="evidence" value="ECO:0007669"/>
    <property type="project" value="UniProtKB-UniRule"/>
</dbReference>
<dbReference type="CDD" id="cd24048">
    <property type="entry name" value="ASKHA_NBD_FtsA"/>
    <property type="match status" value="1"/>
</dbReference>
<keyword evidence="1 5" id="KW-1003">Cell membrane</keyword>
<comment type="subcellular location">
    <subcellularLocation>
        <location evidence="5">Cell membrane</location>
        <topology evidence="5">Peripheral membrane protein</topology>
        <orientation evidence="5">Cytoplasmic side</orientation>
    </subcellularLocation>
    <text evidence="5">Localizes to the Z ring in an FtsZ-dependent manner. Targeted to the membrane through a conserved C-terminal amphipathic helix.</text>
</comment>
<protein>
    <recommendedName>
        <fullName evidence="5 6">Cell division protein FtsA</fullName>
    </recommendedName>
</protein>
<dbReference type="EMBL" id="CP002160">
    <property type="protein sequence ID" value="ADL51589.1"/>
    <property type="molecule type" value="Genomic_DNA"/>
</dbReference>
<dbReference type="OrthoDB" id="9768127at2"/>
<evidence type="ECO:0000256" key="3">
    <source>
        <dbReference type="ARBA" id="ARBA00023136"/>
    </source>
</evidence>
<dbReference type="KEGG" id="ccb:Clocel_1845"/>
<evidence type="ECO:0000256" key="4">
    <source>
        <dbReference type="ARBA" id="ARBA00023306"/>
    </source>
</evidence>
<evidence type="ECO:0000313" key="8">
    <source>
        <dbReference type="EMBL" id="ADL51589.1"/>
    </source>
</evidence>
<dbReference type="PIRSF" id="PIRSF003101">
    <property type="entry name" value="FtsA"/>
    <property type="match status" value="1"/>
</dbReference>
<name>D9SL73_CLOC7</name>
<evidence type="ECO:0000256" key="1">
    <source>
        <dbReference type="ARBA" id="ARBA00022475"/>
    </source>
</evidence>
<dbReference type="HAMAP" id="MF_02033">
    <property type="entry name" value="FtsA"/>
    <property type="match status" value="1"/>
</dbReference>
<keyword evidence="2 5" id="KW-0132">Cell division</keyword>
<dbReference type="PANTHER" id="PTHR32432">
    <property type="entry name" value="CELL DIVISION PROTEIN FTSA-RELATED"/>
    <property type="match status" value="1"/>
</dbReference>
<keyword evidence="3 5" id="KW-0472">Membrane</keyword>
<reference evidence="8 9" key="1">
    <citation type="submission" date="2010-08" db="EMBL/GenBank/DDBJ databases">
        <title>Complete sequence of Clostridium cellulovorans 743B.</title>
        <authorList>
            <consortium name="US DOE Joint Genome Institute"/>
            <person name="Lucas S."/>
            <person name="Copeland A."/>
            <person name="Lapidus A."/>
            <person name="Cheng J.-F."/>
            <person name="Bruce D."/>
            <person name="Goodwin L."/>
            <person name="Pitluck S."/>
            <person name="Chertkov O."/>
            <person name="Detter J.C."/>
            <person name="Han C."/>
            <person name="Tapia R."/>
            <person name="Land M."/>
            <person name="Hauser L."/>
            <person name="Chang Y.-J."/>
            <person name="Jeffries C."/>
            <person name="Kyrpides N."/>
            <person name="Ivanova N."/>
            <person name="Mikhailova N."/>
            <person name="Hemme C.L."/>
            <person name="Woyke T."/>
        </authorList>
    </citation>
    <scope>NUCLEOTIDE SEQUENCE [LARGE SCALE GENOMIC DNA]</scope>
    <source>
        <strain evidence="9">ATCC 35296 / DSM 3052 / OCM 3 / 743B</strain>
    </source>
</reference>